<dbReference type="SUPFAM" id="SSF54427">
    <property type="entry name" value="NTF2-like"/>
    <property type="match status" value="1"/>
</dbReference>
<sequence length="122" mass="13317">MKLVLPTDCGNAPRIAIVGEFVTNWAKRDAEAMTAWLTDDVTWTVAGREAASDVVPADFACSGSTPNYLEVNTIITHGRLASCDGFVDSESGRMHFSHVFKFASTSKTAKIREARTYLNECP</sequence>
<comment type="caution">
    <text evidence="1">The sequence shown here is derived from an EMBL/GenBank/DDBJ whole genome shotgun (WGS) entry which is preliminary data.</text>
</comment>
<dbReference type="Proteomes" id="UP000521379">
    <property type="component" value="Unassembled WGS sequence"/>
</dbReference>
<dbReference type="InterPro" id="IPR032710">
    <property type="entry name" value="NTF2-like_dom_sf"/>
</dbReference>
<dbReference type="EMBL" id="JAAVUN010000029">
    <property type="protein sequence ID" value="NKE10520.1"/>
    <property type="molecule type" value="Genomic_DNA"/>
</dbReference>
<proteinExistence type="predicted"/>
<gene>
    <name evidence="1" type="ORF">GTW58_11390</name>
</gene>
<name>A0A846TU29_9MICC</name>
<protein>
    <recommendedName>
        <fullName evidence="3">SnoaL-like domain-containing protein</fullName>
    </recommendedName>
</protein>
<dbReference type="RefSeq" id="WP_119933583.1">
    <property type="nucleotide sequence ID" value="NZ_JAAVUN010000029.1"/>
</dbReference>
<keyword evidence="2" id="KW-1185">Reference proteome</keyword>
<accession>A0A846TU29</accession>
<evidence type="ECO:0008006" key="3">
    <source>
        <dbReference type="Google" id="ProtNLM"/>
    </source>
</evidence>
<reference evidence="1 2" key="1">
    <citation type="submission" date="2020-02" db="EMBL/GenBank/DDBJ databases">
        <authorList>
            <person name="Sun Q."/>
        </authorList>
    </citation>
    <scope>NUCLEOTIDE SEQUENCE [LARGE SCALE GENOMIC DNA]</scope>
    <source>
        <strain evidence="1 2">YIM 13062</strain>
    </source>
</reference>
<dbReference type="Gene3D" id="3.10.450.50">
    <property type="match status" value="1"/>
</dbReference>
<evidence type="ECO:0000313" key="1">
    <source>
        <dbReference type="EMBL" id="NKE10520.1"/>
    </source>
</evidence>
<evidence type="ECO:0000313" key="2">
    <source>
        <dbReference type="Proteomes" id="UP000521379"/>
    </source>
</evidence>
<dbReference type="AlphaFoldDB" id="A0A846TU29"/>
<organism evidence="1 2">
    <name type="scientific">Kocuria subflava</name>
    <dbReference type="NCBI Taxonomy" id="1736139"/>
    <lineage>
        <taxon>Bacteria</taxon>
        <taxon>Bacillati</taxon>
        <taxon>Actinomycetota</taxon>
        <taxon>Actinomycetes</taxon>
        <taxon>Micrococcales</taxon>
        <taxon>Micrococcaceae</taxon>
        <taxon>Kocuria</taxon>
    </lineage>
</organism>